<sequence>MTGTYQLPTEAVIVLSGSARPWPPEADGHGVLPVDALTLPDIDLSPVSGIIVSGGVDQVSLAEHREILDSFVTSGGRILVNGHVQVPFLSGLGTWRRLEFHGPADLTLTRVTDHPVWRGADLERLLYMMGGTDGISATGDLPSLDELRRHGVAGFYGRGYLSPLPVDAVVVNGIGPWQAPVDVEYPLGRGRVLVHSGNDLQMFMRPARGTAHMWDQLTDWLRDRDGQTAGQIPGQIPGQVPGCVTDTRKDSE</sequence>
<dbReference type="KEGG" id="cpre:Csp1_26570"/>
<name>A0A2Z3YWR5_9CORY</name>
<dbReference type="EMBL" id="CP024988">
    <property type="protein sequence ID" value="AWT27400.1"/>
    <property type="molecule type" value="Genomic_DNA"/>
</dbReference>
<dbReference type="AlphaFoldDB" id="A0A2Z3YWR5"/>
<dbReference type="Proteomes" id="UP000247696">
    <property type="component" value="Chromosome"/>
</dbReference>
<reference evidence="3" key="1">
    <citation type="submission" date="2017-11" db="EMBL/GenBank/DDBJ databases">
        <title>Otitis media/interna in a cat caused by the recently described species Corynebacterium provencense.</title>
        <authorList>
            <person name="Kittl S."/>
            <person name="Brodard I."/>
            <person name="Rychener L."/>
            <person name="Jores J."/>
            <person name="Roosje P."/>
            <person name="Gobeli Brawand S."/>
        </authorList>
    </citation>
    <scope>NUCLEOTIDE SEQUENCE [LARGE SCALE GENOMIC DNA]</scope>
    <source>
        <strain evidence="3">17KM38</strain>
    </source>
</reference>
<feature type="region of interest" description="Disordered" evidence="1">
    <location>
        <begin position="229"/>
        <end position="252"/>
    </location>
</feature>
<organism evidence="2 3">
    <name type="scientific">Corynebacterium provencense</name>
    <dbReference type="NCBI Taxonomy" id="1737425"/>
    <lineage>
        <taxon>Bacteria</taxon>
        <taxon>Bacillati</taxon>
        <taxon>Actinomycetota</taxon>
        <taxon>Actinomycetes</taxon>
        <taxon>Mycobacteriales</taxon>
        <taxon>Corynebacteriaceae</taxon>
        <taxon>Corynebacterium</taxon>
    </lineage>
</organism>
<evidence type="ECO:0000313" key="3">
    <source>
        <dbReference type="Proteomes" id="UP000247696"/>
    </source>
</evidence>
<gene>
    <name evidence="2" type="ORF">Csp1_26570</name>
</gene>
<evidence type="ECO:0000313" key="2">
    <source>
        <dbReference type="EMBL" id="AWT27400.1"/>
    </source>
</evidence>
<dbReference type="RefSeq" id="WP_110482299.1">
    <property type="nucleotide sequence ID" value="NZ_CP024988.1"/>
</dbReference>
<dbReference type="STRING" id="1737425.GCA_900049755_01683"/>
<protein>
    <submittedName>
        <fullName evidence="2">Uncharacterized protein</fullName>
    </submittedName>
</protein>
<accession>A0A2Z3YWR5</accession>
<evidence type="ECO:0000256" key="1">
    <source>
        <dbReference type="SAM" id="MobiDB-lite"/>
    </source>
</evidence>
<proteinExistence type="predicted"/>
<dbReference type="OrthoDB" id="2583792at2"/>
<keyword evidence="3" id="KW-1185">Reference proteome</keyword>